<gene>
    <name evidence="2" type="ORF">SFRICE_028804</name>
</gene>
<proteinExistence type="predicted"/>
<accession>A0A2H1WFV8</accession>
<dbReference type="EMBL" id="ODYU01008391">
    <property type="protein sequence ID" value="SOQ51953.1"/>
    <property type="molecule type" value="Genomic_DNA"/>
</dbReference>
<reference evidence="2" key="1">
    <citation type="submission" date="2016-07" db="EMBL/GenBank/DDBJ databases">
        <authorList>
            <person name="Bretaudeau A."/>
        </authorList>
    </citation>
    <scope>NUCLEOTIDE SEQUENCE</scope>
    <source>
        <strain evidence="2">Rice</strain>
        <tissue evidence="2">Whole body</tissue>
    </source>
</reference>
<dbReference type="AlphaFoldDB" id="A0A2H1WFV8"/>
<protein>
    <submittedName>
        <fullName evidence="2">SFRICE_028804</fullName>
    </submittedName>
</protein>
<organism evidence="2">
    <name type="scientific">Spodoptera frugiperda</name>
    <name type="common">Fall armyworm</name>
    <dbReference type="NCBI Taxonomy" id="7108"/>
    <lineage>
        <taxon>Eukaryota</taxon>
        <taxon>Metazoa</taxon>
        <taxon>Ecdysozoa</taxon>
        <taxon>Arthropoda</taxon>
        <taxon>Hexapoda</taxon>
        <taxon>Insecta</taxon>
        <taxon>Pterygota</taxon>
        <taxon>Neoptera</taxon>
        <taxon>Endopterygota</taxon>
        <taxon>Lepidoptera</taxon>
        <taxon>Glossata</taxon>
        <taxon>Ditrysia</taxon>
        <taxon>Noctuoidea</taxon>
        <taxon>Noctuidae</taxon>
        <taxon>Amphipyrinae</taxon>
        <taxon>Spodoptera</taxon>
    </lineage>
</organism>
<feature type="region of interest" description="Disordered" evidence="1">
    <location>
        <begin position="60"/>
        <end position="85"/>
    </location>
</feature>
<name>A0A2H1WFV8_SPOFR</name>
<evidence type="ECO:0000313" key="2">
    <source>
        <dbReference type="EMBL" id="SOQ51953.1"/>
    </source>
</evidence>
<feature type="compositionally biased region" description="Polar residues" evidence="1">
    <location>
        <begin position="61"/>
        <end position="75"/>
    </location>
</feature>
<feature type="compositionally biased region" description="Basic and acidic residues" evidence="1">
    <location>
        <begin position="1"/>
        <end position="19"/>
    </location>
</feature>
<feature type="region of interest" description="Disordered" evidence="1">
    <location>
        <begin position="1"/>
        <end position="23"/>
    </location>
</feature>
<evidence type="ECO:0000256" key="1">
    <source>
        <dbReference type="SAM" id="MobiDB-lite"/>
    </source>
</evidence>
<sequence>MGRLDRSDTTVEQKTDPQKADNALVTPLVFRMSMGGGDCLPSADPSAHLPAYPIKKKLVNLQDQRSNPKLPTQKSYIHPHDHKTN</sequence>